<evidence type="ECO:0000313" key="4">
    <source>
        <dbReference type="Proteomes" id="UP001562425"/>
    </source>
</evidence>
<dbReference type="Gene3D" id="2.170.140.10">
    <property type="entry name" value="Chitin binding domain"/>
    <property type="match status" value="2"/>
</dbReference>
<protein>
    <recommendedName>
        <fullName evidence="2">Chitin-binding type-2 domain-containing protein</fullName>
    </recommendedName>
</protein>
<dbReference type="EMBL" id="JBEHCU010007580">
    <property type="protein sequence ID" value="KAL1394488.1"/>
    <property type="molecule type" value="Genomic_DNA"/>
</dbReference>
<dbReference type="SMART" id="SM00494">
    <property type="entry name" value="ChtBD2"/>
    <property type="match status" value="2"/>
</dbReference>
<dbReference type="Pfam" id="PF01607">
    <property type="entry name" value="CBM_14"/>
    <property type="match status" value="1"/>
</dbReference>
<dbReference type="PROSITE" id="PS50940">
    <property type="entry name" value="CHIT_BIND_II"/>
    <property type="match status" value="1"/>
</dbReference>
<accession>A0ABD1D4G1</accession>
<reference evidence="3 4" key="1">
    <citation type="submission" date="2024-05" db="EMBL/GenBank/DDBJ databases">
        <title>Culex pipiens pipiens assembly and annotation.</title>
        <authorList>
            <person name="Alout H."/>
            <person name="Durand T."/>
        </authorList>
    </citation>
    <scope>NUCLEOTIDE SEQUENCE [LARGE SCALE GENOMIC DNA]</scope>
    <source>
        <strain evidence="3">HA-2024</strain>
        <tissue evidence="3">Whole body</tissue>
    </source>
</reference>
<organism evidence="3 4">
    <name type="scientific">Culex pipiens pipiens</name>
    <name type="common">Northern house mosquito</name>
    <dbReference type="NCBI Taxonomy" id="38569"/>
    <lineage>
        <taxon>Eukaryota</taxon>
        <taxon>Metazoa</taxon>
        <taxon>Ecdysozoa</taxon>
        <taxon>Arthropoda</taxon>
        <taxon>Hexapoda</taxon>
        <taxon>Insecta</taxon>
        <taxon>Pterygota</taxon>
        <taxon>Neoptera</taxon>
        <taxon>Endopterygota</taxon>
        <taxon>Diptera</taxon>
        <taxon>Nematocera</taxon>
        <taxon>Culicoidea</taxon>
        <taxon>Culicidae</taxon>
        <taxon>Culicinae</taxon>
        <taxon>Culicini</taxon>
        <taxon>Culex</taxon>
        <taxon>Culex</taxon>
    </lineage>
</organism>
<evidence type="ECO:0000313" key="3">
    <source>
        <dbReference type="EMBL" id="KAL1394488.1"/>
    </source>
</evidence>
<proteinExistence type="predicted"/>
<dbReference type="Proteomes" id="UP001562425">
    <property type="component" value="Unassembled WGS sequence"/>
</dbReference>
<dbReference type="AlphaFoldDB" id="A0ABD1D4G1"/>
<name>A0ABD1D4G1_CULPP</name>
<comment type="caution">
    <text evidence="3">The sequence shown here is derived from an EMBL/GenBank/DDBJ whole genome shotgun (WGS) entry which is preliminary data.</text>
</comment>
<dbReference type="SUPFAM" id="SSF57625">
    <property type="entry name" value="Invertebrate chitin-binding proteins"/>
    <property type="match status" value="2"/>
</dbReference>
<keyword evidence="1" id="KW-0732">Signal</keyword>
<feature type="domain" description="Chitin-binding type-2" evidence="2">
    <location>
        <begin position="105"/>
        <end position="162"/>
    </location>
</feature>
<evidence type="ECO:0000256" key="1">
    <source>
        <dbReference type="SAM" id="SignalP"/>
    </source>
</evidence>
<gene>
    <name evidence="3" type="ORF">pipiens_011913</name>
</gene>
<sequence length="264" mass="29041">MKLLILAVSVQLVALIRADIPGTFLNRTTHRGADPSAAAASSDQQCDGLSYYTTCTPGMCEMVQVCLGASTEYRYCSMVNPDKPFCNKGECSDVPDFSGGCEPNHLWCTGEGWFPDPNVCWLYHYCEELNVMSDVAMCPAGYVYNPETSMCKKKLSDEDCIRIECDADEVLSPYGESKRYFGFCQLEGAMSINIRMYQCPDDTKFNGKGCVYECTAVGRFGVDSDPSVFYTCFEVGGEAMLEKCPVGKTFDKSKGVCTIPPPTN</sequence>
<dbReference type="InterPro" id="IPR002557">
    <property type="entry name" value="Chitin-bd_dom"/>
</dbReference>
<evidence type="ECO:0000259" key="2">
    <source>
        <dbReference type="PROSITE" id="PS50940"/>
    </source>
</evidence>
<feature type="signal peptide" evidence="1">
    <location>
        <begin position="1"/>
        <end position="18"/>
    </location>
</feature>
<dbReference type="InterPro" id="IPR036508">
    <property type="entry name" value="Chitin-bd_dom_sf"/>
</dbReference>
<feature type="chain" id="PRO_5044755643" description="Chitin-binding type-2 domain-containing protein" evidence="1">
    <location>
        <begin position="19"/>
        <end position="264"/>
    </location>
</feature>
<keyword evidence="4" id="KW-1185">Reference proteome</keyword>